<gene>
    <name evidence="1" type="ORF">BFJ68_g14148</name>
</gene>
<sequence>MHQPREQCNTTQFHVDATTGVDALLDNLSKGRPFCDLDQNTAERLCVHVALEALKRLS</sequence>
<evidence type="ECO:0000313" key="2">
    <source>
        <dbReference type="Proteomes" id="UP000285860"/>
    </source>
</evidence>
<evidence type="ECO:0000313" key="1">
    <source>
        <dbReference type="EMBL" id="RKK97139.1"/>
    </source>
</evidence>
<protein>
    <submittedName>
        <fullName evidence="1">Uncharacterized protein</fullName>
    </submittedName>
</protein>
<dbReference type="AlphaFoldDB" id="A0A420U6B5"/>
<accession>A0A420U6B5</accession>
<name>A0A420U6B5_FUSOX</name>
<reference evidence="1 2" key="1">
    <citation type="journal article" date="2018" name="Sci. Rep.">
        <title>Characterisation of pathogen-specific regions and novel effector candidates in Fusarium oxysporum f. sp. cepae.</title>
        <authorList>
            <person name="Armitage A.D."/>
            <person name="Taylor A."/>
            <person name="Sobczyk M.K."/>
            <person name="Baxter L."/>
            <person name="Greenfield B.P."/>
            <person name="Bates H.J."/>
            <person name="Wilson F."/>
            <person name="Jackson A.C."/>
            <person name="Ott S."/>
            <person name="Harrison R.J."/>
            <person name="Clarkson J.P."/>
        </authorList>
    </citation>
    <scope>NUCLEOTIDE SEQUENCE [LARGE SCALE GENOMIC DNA]</scope>
    <source>
        <strain evidence="1 2">Fo_A28</strain>
    </source>
</reference>
<dbReference type="Proteomes" id="UP000285860">
    <property type="component" value="Unassembled WGS sequence"/>
</dbReference>
<dbReference type="EMBL" id="MRCY01000114">
    <property type="protein sequence ID" value="RKK97139.1"/>
    <property type="molecule type" value="Genomic_DNA"/>
</dbReference>
<comment type="caution">
    <text evidence="1">The sequence shown here is derived from an EMBL/GenBank/DDBJ whole genome shotgun (WGS) entry which is preliminary data.</text>
</comment>
<proteinExistence type="predicted"/>
<organism evidence="1 2">
    <name type="scientific">Fusarium oxysporum</name>
    <name type="common">Fusarium vascular wilt</name>
    <dbReference type="NCBI Taxonomy" id="5507"/>
    <lineage>
        <taxon>Eukaryota</taxon>
        <taxon>Fungi</taxon>
        <taxon>Dikarya</taxon>
        <taxon>Ascomycota</taxon>
        <taxon>Pezizomycotina</taxon>
        <taxon>Sordariomycetes</taxon>
        <taxon>Hypocreomycetidae</taxon>
        <taxon>Hypocreales</taxon>
        <taxon>Nectriaceae</taxon>
        <taxon>Fusarium</taxon>
        <taxon>Fusarium oxysporum species complex</taxon>
    </lineage>
</organism>